<comment type="caution">
    <text evidence="1">The sequence shown here is derived from an EMBL/GenBank/DDBJ whole genome shotgun (WGS) entry which is preliminary data.</text>
</comment>
<gene>
    <name evidence="1" type="ORF">Tco_0822522</name>
</gene>
<dbReference type="Proteomes" id="UP001151760">
    <property type="component" value="Unassembled WGS sequence"/>
</dbReference>
<reference evidence="1" key="2">
    <citation type="submission" date="2022-01" db="EMBL/GenBank/DDBJ databases">
        <authorList>
            <person name="Yamashiro T."/>
            <person name="Shiraishi A."/>
            <person name="Satake H."/>
            <person name="Nakayama K."/>
        </authorList>
    </citation>
    <scope>NUCLEOTIDE SEQUENCE</scope>
</reference>
<accession>A0ABQ5AJK3</accession>
<sequence>MAIARLDEVVITLASGDKGQGFDLHSLQGRRSFSTFGKTNLSTFGRCMAVYDSTSPIHRERRSPSMSSTQLQLKDFPNLALSKIALALFNKNMFVRFVTPFSC</sequence>
<name>A0ABQ5AJK3_9ASTR</name>
<evidence type="ECO:0000313" key="1">
    <source>
        <dbReference type="EMBL" id="GJT01353.1"/>
    </source>
</evidence>
<keyword evidence="2" id="KW-1185">Reference proteome</keyword>
<proteinExistence type="predicted"/>
<evidence type="ECO:0000313" key="2">
    <source>
        <dbReference type="Proteomes" id="UP001151760"/>
    </source>
</evidence>
<dbReference type="EMBL" id="BQNB010012264">
    <property type="protein sequence ID" value="GJT01353.1"/>
    <property type="molecule type" value="Genomic_DNA"/>
</dbReference>
<organism evidence="1 2">
    <name type="scientific">Tanacetum coccineum</name>
    <dbReference type="NCBI Taxonomy" id="301880"/>
    <lineage>
        <taxon>Eukaryota</taxon>
        <taxon>Viridiplantae</taxon>
        <taxon>Streptophyta</taxon>
        <taxon>Embryophyta</taxon>
        <taxon>Tracheophyta</taxon>
        <taxon>Spermatophyta</taxon>
        <taxon>Magnoliopsida</taxon>
        <taxon>eudicotyledons</taxon>
        <taxon>Gunneridae</taxon>
        <taxon>Pentapetalae</taxon>
        <taxon>asterids</taxon>
        <taxon>campanulids</taxon>
        <taxon>Asterales</taxon>
        <taxon>Asteraceae</taxon>
        <taxon>Asteroideae</taxon>
        <taxon>Anthemideae</taxon>
        <taxon>Anthemidinae</taxon>
        <taxon>Tanacetum</taxon>
    </lineage>
</organism>
<protein>
    <submittedName>
        <fullName evidence="1">Uncharacterized protein</fullName>
    </submittedName>
</protein>
<reference evidence="1" key="1">
    <citation type="journal article" date="2022" name="Int. J. Mol. Sci.">
        <title>Draft Genome of Tanacetum Coccineum: Genomic Comparison of Closely Related Tanacetum-Family Plants.</title>
        <authorList>
            <person name="Yamashiro T."/>
            <person name="Shiraishi A."/>
            <person name="Nakayama K."/>
            <person name="Satake H."/>
        </authorList>
    </citation>
    <scope>NUCLEOTIDE SEQUENCE</scope>
</reference>